<dbReference type="Proteomes" id="UP000829196">
    <property type="component" value="Unassembled WGS sequence"/>
</dbReference>
<gene>
    <name evidence="3" type="ORF">KFK09_018868</name>
</gene>
<keyword evidence="2" id="KW-1133">Transmembrane helix</keyword>
<keyword evidence="2" id="KW-0472">Membrane</keyword>
<accession>A0A8T3AY98</accession>
<evidence type="ECO:0000256" key="1">
    <source>
        <dbReference type="SAM" id="MobiDB-lite"/>
    </source>
</evidence>
<name>A0A8T3AY98_DENNO</name>
<reference evidence="3" key="1">
    <citation type="journal article" date="2022" name="Front. Genet.">
        <title>Chromosome-Scale Assembly of the Dendrobium nobile Genome Provides Insights Into the Molecular Mechanism of the Biosynthesis of the Medicinal Active Ingredient of Dendrobium.</title>
        <authorList>
            <person name="Xu Q."/>
            <person name="Niu S.-C."/>
            <person name="Li K.-L."/>
            <person name="Zheng P.-J."/>
            <person name="Zhang X.-J."/>
            <person name="Jia Y."/>
            <person name="Liu Y."/>
            <person name="Niu Y.-X."/>
            <person name="Yu L.-H."/>
            <person name="Chen D.-F."/>
            <person name="Zhang G.-Q."/>
        </authorList>
    </citation>
    <scope>NUCLEOTIDE SEQUENCE</scope>
    <source>
        <tissue evidence="3">Leaf</tissue>
    </source>
</reference>
<evidence type="ECO:0000313" key="3">
    <source>
        <dbReference type="EMBL" id="KAI0500652.1"/>
    </source>
</evidence>
<keyword evidence="4" id="KW-1185">Reference proteome</keyword>
<sequence length="65" mass="7192">MHLSSFILLFSYRTALILIFLLCCEVPFGKAMDKEHLELELGQWDPSISRPYSSSRGATGGTIGS</sequence>
<feature type="region of interest" description="Disordered" evidence="1">
    <location>
        <begin position="46"/>
        <end position="65"/>
    </location>
</feature>
<dbReference type="AlphaFoldDB" id="A0A8T3AY98"/>
<evidence type="ECO:0000256" key="2">
    <source>
        <dbReference type="SAM" id="Phobius"/>
    </source>
</evidence>
<proteinExistence type="predicted"/>
<dbReference type="EMBL" id="JAGYWB010000013">
    <property type="protein sequence ID" value="KAI0500652.1"/>
    <property type="molecule type" value="Genomic_DNA"/>
</dbReference>
<protein>
    <submittedName>
        <fullName evidence="3">Uncharacterized protein</fullName>
    </submittedName>
</protein>
<organism evidence="3 4">
    <name type="scientific">Dendrobium nobile</name>
    <name type="common">Orchid</name>
    <dbReference type="NCBI Taxonomy" id="94219"/>
    <lineage>
        <taxon>Eukaryota</taxon>
        <taxon>Viridiplantae</taxon>
        <taxon>Streptophyta</taxon>
        <taxon>Embryophyta</taxon>
        <taxon>Tracheophyta</taxon>
        <taxon>Spermatophyta</taxon>
        <taxon>Magnoliopsida</taxon>
        <taxon>Liliopsida</taxon>
        <taxon>Asparagales</taxon>
        <taxon>Orchidaceae</taxon>
        <taxon>Epidendroideae</taxon>
        <taxon>Malaxideae</taxon>
        <taxon>Dendrobiinae</taxon>
        <taxon>Dendrobium</taxon>
    </lineage>
</organism>
<dbReference type="SMR" id="A0A8T3AY98"/>
<keyword evidence="2" id="KW-0812">Transmembrane</keyword>
<evidence type="ECO:0000313" key="4">
    <source>
        <dbReference type="Proteomes" id="UP000829196"/>
    </source>
</evidence>
<comment type="caution">
    <text evidence="3">The sequence shown here is derived from an EMBL/GenBank/DDBJ whole genome shotgun (WGS) entry which is preliminary data.</text>
</comment>
<feature type="transmembrane region" description="Helical" evidence="2">
    <location>
        <begin position="6"/>
        <end position="24"/>
    </location>
</feature>